<evidence type="ECO:0000256" key="5">
    <source>
        <dbReference type="ARBA" id="ARBA00022692"/>
    </source>
</evidence>
<evidence type="ECO:0000256" key="11">
    <source>
        <dbReference type="ARBA" id="ARBA00023303"/>
    </source>
</evidence>
<keyword evidence="5 12" id="KW-0812">Transmembrane</keyword>
<organism evidence="14 15">
    <name type="scientific">Priapulus caudatus</name>
    <name type="common">Priapulid worm</name>
    <dbReference type="NCBI Taxonomy" id="37621"/>
    <lineage>
        <taxon>Eukaryota</taxon>
        <taxon>Metazoa</taxon>
        <taxon>Ecdysozoa</taxon>
        <taxon>Scalidophora</taxon>
        <taxon>Priapulida</taxon>
        <taxon>Priapulimorpha</taxon>
        <taxon>Priapulimorphida</taxon>
        <taxon>Priapulidae</taxon>
        <taxon>Priapulus</taxon>
    </lineage>
</organism>
<evidence type="ECO:0000256" key="1">
    <source>
        <dbReference type="ARBA" id="ARBA00004141"/>
    </source>
</evidence>
<evidence type="ECO:0000313" key="14">
    <source>
        <dbReference type="Proteomes" id="UP000695022"/>
    </source>
</evidence>
<evidence type="ECO:0000256" key="10">
    <source>
        <dbReference type="ARBA" id="ARBA00023201"/>
    </source>
</evidence>
<keyword evidence="3 12" id="KW-0813">Transport</keyword>
<keyword evidence="9 13" id="KW-0472">Membrane</keyword>
<evidence type="ECO:0000256" key="8">
    <source>
        <dbReference type="ARBA" id="ARBA00023065"/>
    </source>
</evidence>
<keyword evidence="10 12" id="KW-0739">Sodium transport</keyword>
<dbReference type="Proteomes" id="UP000695022">
    <property type="component" value="Unplaced"/>
</dbReference>
<dbReference type="GeneID" id="106816186"/>
<evidence type="ECO:0000313" key="15">
    <source>
        <dbReference type="RefSeq" id="XP_014676234.1"/>
    </source>
</evidence>
<keyword evidence="8 12" id="KW-0406">Ion transport</keyword>
<gene>
    <name evidence="15" type="primary">LOC106816186</name>
</gene>
<keyword evidence="14" id="KW-1185">Reference proteome</keyword>
<keyword evidence="7" id="KW-0915">Sodium</keyword>
<keyword evidence="11 12" id="KW-0407">Ion channel</keyword>
<evidence type="ECO:0000256" key="12">
    <source>
        <dbReference type="RuleBase" id="RU000679"/>
    </source>
</evidence>
<evidence type="ECO:0000256" key="6">
    <source>
        <dbReference type="ARBA" id="ARBA00022989"/>
    </source>
</evidence>
<comment type="similarity">
    <text evidence="2 12">Belongs to the amiloride-sensitive sodium channel (TC 1.A.6) family.</text>
</comment>
<evidence type="ECO:0000256" key="3">
    <source>
        <dbReference type="ARBA" id="ARBA00022448"/>
    </source>
</evidence>
<evidence type="ECO:0000256" key="2">
    <source>
        <dbReference type="ARBA" id="ARBA00007193"/>
    </source>
</evidence>
<dbReference type="PRINTS" id="PR01078">
    <property type="entry name" value="AMINACHANNEL"/>
</dbReference>
<evidence type="ECO:0000256" key="7">
    <source>
        <dbReference type="ARBA" id="ARBA00023053"/>
    </source>
</evidence>
<dbReference type="PANTHER" id="PTHR11690">
    <property type="entry name" value="AMILORIDE-SENSITIVE SODIUM CHANNEL-RELATED"/>
    <property type="match status" value="1"/>
</dbReference>
<keyword evidence="4 12" id="KW-0894">Sodium channel</keyword>
<sequence length="201" mass="23129">MATWTKRARRSISACSRQTTLHCVHWAFDSRIPLLLRLGWIIAILSAWSYMFYLTYKRVTYLSSQPMKTIIDEQFSARGLEFPGVTICNNNLVKRSAARQLKEYAELERFLSDYADFTWRYGARAAVNFSTSGYKLAHVTPNDLYRLGRRDSAAAILRCSYGGENYRNHLQLMTRSHGNCFTFNSQEFKLSHDTIDPGCPG</sequence>
<dbReference type="RefSeq" id="XP_014676234.1">
    <property type="nucleotide sequence ID" value="XM_014820748.1"/>
</dbReference>
<reference evidence="15" key="1">
    <citation type="submission" date="2025-08" db="UniProtKB">
        <authorList>
            <consortium name="RefSeq"/>
        </authorList>
    </citation>
    <scope>IDENTIFICATION</scope>
</reference>
<evidence type="ECO:0000256" key="9">
    <source>
        <dbReference type="ARBA" id="ARBA00023136"/>
    </source>
</evidence>
<evidence type="ECO:0000256" key="13">
    <source>
        <dbReference type="SAM" id="Phobius"/>
    </source>
</evidence>
<protein>
    <submittedName>
        <fullName evidence="15">Acid-sensing ion channel 1-like</fullName>
    </submittedName>
</protein>
<evidence type="ECO:0000256" key="4">
    <source>
        <dbReference type="ARBA" id="ARBA00022461"/>
    </source>
</evidence>
<keyword evidence="6 13" id="KW-1133">Transmembrane helix</keyword>
<accession>A0ABM1EVL3</accession>
<name>A0ABM1EVL3_PRICU</name>
<comment type="subcellular location">
    <subcellularLocation>
        <location evidence="1">Membrane</location>
        <topology evidence="1">Multi-pass membrane protein</topology>
    </subcellularLocation>
</comment>
<dbReference type="InterPro" id="IPR001873">
    <property type="entry name" value="ENaC"/>
</dbReference>
<dbReference type="Pfam" id="PF00858">
    <property type="entry name" value="ASC"/>
    <property type="match status" value="1"/>
</dbReference>
<feature type="transmembrane region" description="Helical" evidence="13">
    <location>
        <begin position="34"/>
        <end position="56"/>
    </location>
</feature>
<dbReference type="PANTHER" id="PTHR11690:SF300">
    <property type="entry name" value="PICKPOCKET PROTEIN 19"/>
    <property type="match status" value="1"/>
</dbReference>
<proteinExistence type="inferred from homology"/>